<organism evidence="3 4">
    <name type="scientific">Novosphingobium mathurense</name>
    <dbReference type="NCBI Taxonomy" id="428990"/>
    <lineage>
        <taxon>Bacteria</taxon>
        <taxon>Pseudomonadati</taxon>
        <taxon>Pseudomonadota</taxon>
        <taxon>Alphaproteobacteria</taxon>
        <taxon>Sphingomonadales</taxon>
        <taxon>Sphingomonadaceae</taxon>
        <taxon>Novosphingobium</taxon>
    </lineage>
</organism>
<dbReference type="Gene3D" id="3.40.50.10140">
    <property type="entry name" value="Toll/interleukin-1 receptor homology (TIR) domain"/>
    <property type="match status" value="1"/>
</dbReference>
<dbReference type="EMBL" id="FVZE01000008">
    <property type="protein sequence ID" value="SLK08718.1"/>
    <property type="molecule type" value="Genomic_DNA"/>
</dbReference>
<dbReference type="Pfam" id="PF13676">
    <property type="entry name" value="TIR_2"/>
    <property type="match status" value="1"/>
</dbReference>
<evidence type="ECO:0000256" key="1">
    <source>
        <dbReference type="SAM" id="MobiDB-lite"/>
    </source>
</evidence>
<dbReference type="STRING" id="428990.SAMN06295987_108104"/>
<dbReference type="InterPro" id="IPR035897">
    <property type="entry name" value="Toll_tir_struct_dom_sf"/>
</dbReference>
<dbReference type="GO" id="GO:0007165">
    <property type="term" value="P:signal transduction"/>
    <property type="evidence" value="ECO:0007669"/>
    <property type="project" value="InterPro"/>
</dbReference>
<dbReference type="InterPro" id="IPR000157">
    <property type="entry name" value="TIR_dom"/>
</dbReference>
<keyword evidence="4" id="KW-1185">Reference proteome</keyword>
<accession>A0A1U6IL31</accession>
<proteinExistence type="predicted"/>
<dbReference type="SUPFAM" id="SSF52200">
    <property type="entry name" value="Toll/Interleukin receptor TIR domain"/>
    <property type="match status" value="1"/>
</dbReference>
<feature type="compositionally biased region" description="Acidic residues" evidence="1">
    <location>
        <begin position="461"/>
        <end position="491"/>
    </location>
</feature>
<dbReference type="AlphaFoldDB" id="A0A1U6IL31"/>
<dbReference type="Proteomes" id="UP000190989">
    <property type="component" value="Unassembled WGS sequence"/>
</dbReference>
<evidence type="ECO:0000259" key="2">
    <source>
        <dbReference type="Pfam" id="PF13676"/>
    </source>
</evidence>
<reference evidence="4" key="1">
    <citation type="submission" date="2017-02" db="EMBL/GenBank/DDBJ databases">
        <authorList>
            <person name="Varghese N."/>
            <person name="Submissions S."/>
        </authorList>
    </citation>
    <scope>NUCLEOTIDE SEQUENCE [LARGE SCALE GENOMIC DNA]</scope>
    <source>
        <strain evidence="4">SM117</strain>
    </source>
</reference>
<sequence>MNDKAESLARDVIFLSHAMPEDTEFAAWLGMQLANAGYRVWSEATQLIGGERFWTDIEEAFDTVIGKTVVVVSGVTRSKNGVLDEIERAVATAERLGIDHAHYVVPLAVSPLKRSDMPIQLGRQNAIQFHPSWAEGLARLLKLLARDDFPKAASPSAVGAWVANWFEGRHRIVERETELMTNGLGITALPDRVRFYNVGVPADALKHVPARLSVPSVINGALLVTFAGEEEIREMLGSEIALTLRADVGIEEFLASDVEKGGPYVSRRDASNHVVNMLRQAWDNFCEARGLNRLELASGRVGWFLPLGMVEGQFVRFVDFDGKSRKRYLYGVKTKKVGDERVVGMHWHYAPRLQFALGDVDEVHVEAHVAFTVNGRELLGDPDKAHKIRRSFCKQWFNEQWRTLHLAYFSFLSDGTERIELPVSRDQVCVIDTRPERYSSPVTFEPPPRKVRAGAAAPAAAEEEEVPEDDPDVDEDDVIDPWDDFDAEGDE</sequence>
<gene>
    <name evidence="3" type="ORF">SAMN06295987_108104</name>
</gene>
<dbReference type="RefSeq" id="WP_079731542.1">
    <property type="nucleotide sequence ID" value="NZ_FVZE01000008.1"/>
</dbReference>
<feature type="domain" description="TIR" evidence="2">
    <location>
        <begin position="13"/>
        <end position="141"/>
    </location>
</feature>
<name>A0A1U6IL31_9SPHN</name>
<evidence type="ECO:0000313" key="4">
    <source>
        <dbReference type="Proteomes" id="UP000190989"/>
    </source>
</evidence>
<evidence type="ECO:0000313" key="3">
    <source>
        <dbReference type="EMBL" id="SLK08718.1"/>
    </source>
</evidence>
<protein>
    <submittedName>
        <fullName evidence="3">TIR domain-containing protein</fullName>
    </submittedName>
</protein>
<feature type="region of interest" description="Disordered" evidence="1">
    <location>
        <begin position="439"/>
        <end position="491"/>
    </location>
</feature>